<evidence type="ECO:0000256" key="1">
    <source>
        <dbReference type="ARBA" id="ARBA00004651"/>
    </source>
</evidence>
<evidence type="ECO:0000259" key="10">
    <source>
        <dbReference type="Pfam" id="PF03553"/>
    </source>
</evidence>
<comment type="caution">
    <text evidence="11">The sequence shown here is derived from an EMBL/GenBank/DDBJ whole genome shotgun (WGS) entry which is preliminary data.</text>
</comment>
<dbReference type="Pfam" id="PF03553">
    <property type="entry name" value="Na_H_antiporter"/>
    <property type="match status" value="1"/>
</dbReference>
<feature type="transmembrane region" description="Helical" evidence="9">
    <location>
        <begin position="325"/>
        <end position="347"/>
    </location>
</feature>
<dbReference type="Proteomes" id="UP000238157">
    <property type="component" value="Unassembled WGS sequence"/>
</dbReference>
<feature type="transmembrane region" description="Helical" evidence="9">
    <location>
        <begin position="242"/>
        <end position="259"/>
    </location>
</feature>
<protein>
    <submittedName>
        <fullName evidence="11">NhaC family Na+:H+ antiporter</fullName>
    </submittedName>
</protein>
<organism evidence="11 12">
    <name type="scientific">Mongoliibacter ruber</name>
    <dbReference type="NCBI Taxonomy" id="1750599"/>
    <lineage>
        <taxon>Bacteria</taxon>
        <taxon>Pseudomonadati</taxon>
        <taxon>Bacteroidota</taxon>
        <taxon>Cytophagia</taxon>
        <taxon>Cytophagales</taxon>
        <taxon>Cyclobacteriaceae</taxon>
        <taxon>Mongoliibacter</taxon>
    </lineage>
</organism>
<dbReference type="EMBL" id="PVTR01000005">
    <property type="protein sequence ID" value="PRY87905.1"/>
    <property type="molecule type" value="Genomic_DNA"/>
</dbReference>
<dbReference type="OrthoDB" id="9762978at2"/>
<dbReference type="InterPro" id="IPR018461">
    <property type="entry name" value="Na/H_Antiport_NhaC-like_C"/>
</dbReference>
<feature type="transmembrane region" description="Helical" evidence="9">
    <location>
        <begin position="81"/>
        <end position="108"/>
    </location>
</feature>
<proteinExistence type="inferred from homology"/>
<feature type="transmembrane region" description="Helical" evidence="9">
    <location>
        <begin position="266"/>
        <end position="290"/>
    </location>
</feature>
<dbReference type="GO" id="GO:0015297">
    <property type="term" value="F:antiporter activity"/>
    <property type="evidence" value="ECO:0007669"/>
    <property type="project" value="UniProtKB-KW"/>
</dbReference>
<feature type="transmembrane region" description="Helical" evidence="9">
    <location>
        <begin position="13"/>
        <end position="30"/>
    </location>
</feature>
<evidence type="ECO:0000256" key="4">
    <source>
        <dbReference type="ARBA" id="ARBA00022475"/>
    </source>
</evidence>
<feature type="transmembrane region" description="Helical" evidence="9">
    <location>
        <begin position="452"/>
        <end position="472"/>
    </location>
</feature>
<comment type="subcellular location">
    <subcellularLocation>
        <location evidence="1">Cell membrane</location>
        <topology evidence="1">Multi-pass membrane protein</topology>
    </subcellularLocation>
</comment>
<accession>A0A2T0WMJ7</accession>
<keyword evidence="12" id="KW-1185">Reference proteome</keyword>
<dbReference type="NCBIfam" id="TIGR00931">
    <property type="entry name" value="antiport_nhaC"/>
    <property type="match status" value="1"/>
</dbReference>
<evidence type="ECO:0000256" key="7">
    <source>
        <dbReference type="ARBA" id="ARBA00023136"/>
    </source>
</evidence>
<dbReference type="InterPro" id="IPR052180">
    <property type="entry name" value="NhaC_Na-H+_Antiporter"/>
</dbReference>
<feature type="transmembrane region" description="Helical" evidence="9">
    <location>
        <begin position="368"/>
        <end position="387"/>
    </location>
</feature>
<evidence type="ECO:0000256" key="3">
    <source>
        <dbReference type="ARBA" id="ARBA00022449"/>
    </source>
</evidence>
<dbReference type="GO" id="GO:0005886">
    <property type="term" value="C:plasma membrane"/>
    <property type="evidence" value="ECO:0007669"/>
    <property type="project" value="UniProtKB-SubCell"/>
</dbReference>
<reference evidence="11 12" key="1">
    <citation type="submission" date="2018-03" db="EMBL/GenBank/DDBJ databases">
        <title>Genomic Encyclopedia of Archaeal and Bacterial Type Strains, Phase II (KMG-II): from individual species to whole genera.</title>
        <authorList>
            <person name="Goeker M."/>
        </authorList>
    </citation>
    <scope>NUCLEOTIDE SEQUENCE [LARGE SCALE GENOMIC DNA]</scope>
    <source>
        <strain evidence="11 12">DSM 27929</strain>
    </source>
</reference>
<name>A0A2T0WMJ7_9BACT</name>
<evidence type="ECO:0000313" key="11">
    <source>
        <dbReference type="EMBL" id="PRY87905.1"/>
    </source>
</evidence>
<dbReference type="PANTHER" id="PTHR33451:SF3">
    <property type="entry name" value="MALATE-2H(+)_NA(+)-LACTATE ANTIPORTER"/>
    <property type="match status" value="1"/>
</dbReference>
<keyword evidence="5 9" id="KW-0812">Transmembrane</keyword>
<evidence type="ECO:0000256" key="5">
    <source>
        <dbReference type="ARBA" id="ARBA00022692"/>
    </source>
</evidence>
<keyword evidence="3" id="KW-0050">Antiport</keyword>
<sequence length="493" mass="52531">MAVSRKEPTVLEALFPILFLIVLLVINIFIFGTDGLLGSNQLVLVISSGVAGLVAIFRLKIKWEELQDGIVHSISSAMSSILILLLIGALAGTWLLSGIVPAMIYYGLQILNPTIFLIAACIVSAIVSIATGSSWTTVATVGVALLGIGKALGFGEGMIAGAVLSGAYFGDKMSPLSDTTNLAPAMAGTDLFTHIRHMTKTTIPSILITLVIFGVIGFTSGAEGSVEQVKDISAVILEQFNINGWLFIVPVLVIVMIVKKVPAVPALLAGALLGGFFAIIFQPGVIQTIANEEGVSFLYMSYKAVMMSLYGEISITTSNDVVNELLVTGGMAGMLNTIWLIVCAMIFGGIMEESGMLRVLAEAIIERVHSVGSLIASTAATCVFFNVTTSDQYLAILVPGRMYADIYKKRGLKGENLSRTLEDSATVTSVLIPWNTCGATQASVLGVATLTYAPYCFFNIISPFMTILFGYLKLGINYYTPEEMEEIKKELAV</sequence>
<feature type="transmembrane region" description="Helical" evidence="9">
    <location>
        <begin position="203"/>
        <end position="222"/>
    </location>
</feature>
<feature type="transmembrane region" description="Helical" evidence="9">
    <location>
        <begin position="115"/>
        <end position="135"/>
    </location>
</feature>
<evidence type="ECO:0000256" key="8">
    <source>
        <dbReference type="ARBA" id="ARBA00038435"/>
    </source>
</evidence>
<comment type="similarity">
    <text evidence="8">Belongs to the NhaC Na(+)/H(+) (TC 2.A.35) antiporter family.</text>
</comment>
<dbReference type="AlphaFoldDB" id="A0A2T0WMJ7"/>
<keyword evidence="2" id="KW-0813">Transport</keyword>
<feature type="transmembrane region" description="Helical" evidence="9">
    <location>
        <begin position="141"/>
        <end position="164"/>
    </location>
</feature>
<keyword evidence="6 9" id="KW-1133">Transmembrane helix</keyword>
<evidence type="ECO:0000256" key="2">
    <source>
        <dbReference type="ARBA" id="ARBA00022448"/>
    </source>
</evidence>
<keyword evidence="4" id="KW-1003">Cell membrane</keyword>
<gene>
    <name evidence="11" type="ORF">CLW00_10525</name>
</gene>
<evidence type="ECO:0000256" key="6">
    <source>
        <dbReference type="ARBA" id="ARBA00022989"/>
    </source>
</evidence>
<dbReference type="PANTHER" id="PTHR33451">
    <property type="entry name" value="MALATE-2H(+)/NA(+)-LACTATE ANTIPORTER"/>
    <property type="match status" value="1"/>
</dbReference>
<keyword evidence="7 9" id="KW-0472">Membrane</keyword>
<dbReference type="RefSeq" id="WP_106133406.1">
    <property type="nucleotide sequence ID" value="NZ_PVTR01000005.1"/>
</dbReference>
<evidence type="ECO:0000313" key="12">
    <source>
        <dbReference type="Proteomes" id="UP000238157"/>
    </source>
</evidence>
<feature type="transmembrane region" description="Helical" evidence="9">
    <location>
        <begin position="42"/>
        <end position="61"/>
    </location>
</feature>
<feature type="domain" description="Na+/H+ antiporter NhaC-like C-terminal" evidence="10">
    <location>
        <begin position="166"/>
        <end position="472"/>
    </location>
</feature>
<evidence type="ECO:0000256" key="9">
    <source>
        <dbReference type="SAM" id="Phobius"/>
    </source>
</evidence>
<dbReference type="InterPro" id="IPR004770">
    <property type="entry name" value="Na/H_antiport_NhaC"/>
</dbReference>